<organism evidence="3 4">
    <name type="scientific">Bacillus cereus</name>
    <dbReference type="NCBI Taxonomy" id="1396"/>
    <lineage>
        <taxon>Bacteria</taxon>
        <taxon>Bacillati</taxon>
        <taxon>Bacillota</taxon>
        <taxon>Bacilli</taxon>
        <taxon>Bacillales</taxon>
        <taxon>Bacillaceae</taxon>
        <taxon>Bacillus</taxon>
        <taxon>Bacillus cereus group</taxon>
    </lineage>
</organism>
<evidence type="ECO:0000256" key="1">
    <source>
        <dbReference type="SAM" id="MobiDB-lite"/>
    </source>
</evidence>
<evidence type="ECO:0000313" key="4">
    <source>
        <dbReference type="Proteomes" id="UP000186535"/>
    </source>
</evidence>
<evidence type="ECO:0000313" key="3">
    <source>
        <dbReference type="EMBL" id="OKA37431.1"/>
    </source>
</evidence>
<keyword evidence="2" id="KW-0732">Signal</keyword>
<name>A0A1C4AHF9_BACCE</name>
<dbReference type="SUPFAM" id="SSF48452">
    <property type="entry name" value="TPR-like"/>
    <property type="match status" value="1"/>
</dbReference>
<gene>
    <name evidence="3" type="ORF">BJR07_17375</name>
</gene>
<evidence type="ECO:0000256" key="2">
    <source>
        <dbReference type="SAM" id="SignalP"/>
    </source>
</evidence>
<dbReference type="Proteomes" id="UP000186535">
    <property type="component" value="Unassembled WGS sequence"/>
</dbReference>
<dbReference type="PROSITE" id="PS51257">
    <property type="entry name" value="PROKAR_LIPOPROTEIN"/>
    <property type="match status" value="1"/>
</dbReference>
<accession>A0A1C4AHF9</accession>
<feature type="region of interest" description="Disordered" evidence="1">
    <location>
        <begin position="200"/>
        <end position="263"/>
    </location>
</feature>
<comment type="caution">
    <text evidence="3">The sequence shown here is derived from an EMBL/GenBank/DDBJ whole genome shotgun (WGS) entry which is preliminary data.</text>
</comment>
<reference evidence="3 4" key="1">
    <citation type="submission" date="2016-11" db="EMBL/GenBank/DDBJ databases">
        <title>Identification of Bacillus cereus isolated from egg-white.</title>
        <authorList>
            <person name="Soni A."/>
            <person name="Oey I."/>
            <person name="Silcock P."/>
            <person name="Bremer P."/>
        </authorList>
    </citation>
    <scope>NUCLEOTIDE SEQUENCE [LARGE SCALE GENOMIC DNA]</scope>
    <source>
        <strain evidence="3 4">NZAS03</strain>
    </source>
</reference>
<dbReference type="RefSeq" id="WP_073517633.1">
    <property type="nucleotide sequence ID" value="NZ_MPOM01000001.1"/>
</dbReference>
<dbReference type="InterPro" id="IPR011990">
    <property type="entry name" value="TPR-like_helical_dom_sf"/>
</dbReference>
<proteinExistence type="predicted"/>
<feature type="signal peptide" evidence="2">
    <location>
        <begin position="1"/>
        <end position="21"/>
    </location>
</feature>
<sequence length="338" mass="38382">MKKLLMVIGLTFLMLAGCSNGNFDKVMDEGKTALTNKEYKNALSSFEKALGEKKDDSDAMMLVEQTKIMIEAVKLKEETKVEESIKSFEKVENMKNGNATLVKQAKEERTALLAILEQNKKYSEQLTKSEELISKKNYAEAKEILNKLVAETKDNKKLEEYNKKAVGLVTKINEEEKTAKSEATAKAQKTNVVTNQKVATEKTQKNEVEKNQKVATEKNQKTETEKNQKVVTEKNGKTEAEKNQKVVTEKNGKTETEKNQKVETGKNQNAFTFEKAKEYIKNEYKEDYDYTLENTQVENGKKYYQIRVHTTYKVEGAGGPGFTGVYKVFEDGTIVELH</sequence>
<feature type="chain" id="PRO_5038617592" description="Lipoprotein" evidence="2">
    <location>
        <begin position="22"/>
        <end position="338"/>
    </location>
</feature>
<dbReference type="EMBL" id="MPON01000004">
    <property type="protein sequence ID" value="OKA37431.1"/>
    <property type="molecule type" value="Genomic_DNA"/>
</dbReference>
<protein>
    <recommendedName>
        <fullName evidence="5">Lipoprotein</fullName>
    </recommendedName>
</protein>
<evidence type="ECO:0008006" key="5">
    <source>
        <dbReference type="Google" id="ProtNLM"/>
    </source>
</evidence>
<dbReference type="AlphaFoldDB" id="A0A1C4AHF9"/>